<feature type="compositionally biased region" description="Low complexity" evidence="1">
    <location>
        <begin position="172"/>
        <end position="194"/>
    </location>
</feature>
<dbReference type="Gene3D" id="2.60.120.920">
    <property type="match status" value="1"/>
</dbReference>
<protein>
    <recommendedName>
        <fullName evidence="4">SPRY domain-containing protein</fullName>
    </recommendedName>
</protein>
<feature type="region of interest" description="Disordered" evidence="1">
    <location>
        <begin position="147"/>
        <end position="210"/>
    </location>
</feature>
<proteinExistence type="predicted"/>
<reference evidence="2 3" key="1">
    <citation type="submission" date="2023-08" db="EMBL/GenBank/DDBJ databases">
        <title>Black Yeasts Isolated from many extreme environments.</title>
        <authorList>
            <person name="Coleine C."/>
            <person name="Stajich J.E."/>
            <person name="Selbmann L."/>
        </authorList>
    </citation>
    <scope>NUCLEOTIDE SEQUENCE [LARGE SCALE GENOMIC DNA]</scope>
    <source>
        <strain evidence="2 3">CCFEE 5885</strain>
    </source>
</reference>
<dbReference type="Proteomes" id="UP001345013">
    <property type="component" value="Unassembled WGS sequence"/>
</dbReference>
<keyword evidence="3" id="KW-1185">Reference proteome</keyword>
<sequence>MSKFFNKLKGEKQDYSHLNSDSSSSNFASNNPYRNTQSQPPAYQAPPGPPPSHQSQKPPAPVEDDNPPPYHDWTSVPDNSLLPPPPPLASDYSSTTNASYDEAAAAHAWCAAHPVFTPTVANTSVIENVINGRNGLAYPPGANQRGWTLSPTTSTSSNALGATPTSTYQILSPSNPTASSSNTSTQPRSSSNSRFLRSAPSSRAPTHNPPTDACWTSTLPLFFAATSNPLSPHFASPKPHPYTIYFELTPLHYYTEESTVAIGLVSKPYPLNRQPGWHRASIGVHSDDGNRYINDSWGGRPFTDPFREGESIGLGIVFSPQPTTTTAASKTTKPLQSDREVRSPLPKCKTRIYLTRNGNVTGSWDVDEERDAEKDEGVAGLMGEADLYAAVGTFGDVDVEVRFFAGGEGFVPPPA</sequence>
<comment type="caution">
    <text evidence="2">The sequence shown here is derived from an EMBL/GenBank/DDBJ whole genome shotgun (WGS) entry which is preliminary data.</text>
</comment>
<accession>A0ABR0JVV3</accession>
<feature type="region of interest" description="Disordered" evidence="1">
    <location>
        <begin position="1"/>
        <end position="94"/>
    </location>
</feature>
<evidence type="ECO:0000313" key="3">
    <source>
        <dbReference type="Proteomes" id="UP001345013"/>
    </source>
</evidence>
<gene>
    <name evidence="2" type="ORF">LTR24_010298</name>
</gene>
<dbReference type="EMBL" id="JAVRRG010000301">
    <property type="protein sequence ID" value="KAK5073376.1"/>
    <property type="molecule type" value="Genomic_DNA"/>
</dbReference>
<organism evidence="2 3">
    <name type="scientific">Lithohypha guttulata</name>
    <dbReference type="NCBI Taxonomy" id="1690604"/>
    <lineage>
        <taxon>Eukaryota</taxon>
        <taxon>Fungi</taxon>
        <taxon>Dikarya</taxon>
        <taxon>Ascomycota</taxon>
        <taxon>Pezizomycotina</taxon>
        <taxon>Eurotiomycetes</taxon>
        <taxon>Chaetothyriomycetidae</taxon>
        <taxon>Chaetothyriales</taxon>
        <taxon>Trichomeriaceae</taxon>
        <taxon>Lithohypha</taxon>
    </lineage>
</organism>
<feature type="compositionally biased region" description="Low complexity" evidence="1">
    <location>
        <begin position="16"/>
        <end position="42"/>
    </location>
</feature>
<evidence type="ECO:0000256" key="1">
    <source>
        <dbReference type="SAM" id="MobiDB-lite"/>
    </source>
</evidence>
<feature type="compositionally biased region" description="Pro residues" evidence="1">
    <location>
        <begin position="43"/>
        <end position="52"/>
    </location>
</feature>
<name>A0ABR0JVV3_9EURO</name>
<evidence type="ECO:0000313" key="2">
    <source>
        <dbReference type="EMBL" id="KAK5073376.1"/>
    </source>
</evidence>
<feature type="compositionally biased region" description="Polar residues" evidence="1">
    <location>
        <begin position="147"/>
        <end position="171"/>
    </location>
</feature>
<evidence type="ECO:0008006" key="4">
    <source>
        <dbReference type="Google" id="ProtNLM"/>
    </source>
</evidence>
<dbReference type="InterPro" id="IPR043136">
    <property type="entry name" value="B30.2/SPRY_sf"/>
</dbReference>